<name>A0A3Q0ERG8_VIGRR</name>
<gene>
    <name evidence="2" type="primary">LOC111240953</name>
</gene>
<dbReference type="Proteomes" id="UP000087766">
    <property type="component" value="Unplaced"/>
</dbReference>
<protein>
    <submittedName>
        <fullName evidence="2">Protein IQ-DOMAIN 1-like</fullName>
    </submittedName>
</protein>
<dbReference type="GeneID" id="111240953"/>
<dbReference type="RefSeq" id="XP_022632812.1">
    <property type="nucleotide sequence ID" value="XM_022777091.1"/>
</dbReference>
<dbReference type="AlphaFoldDB" id="A0A3Q0ERG8"/>
<evidence type="ECO:0000313" key="1">
    <source>
        <dbReference type="Proteomes" id="UP000087766"/>
    </source>
</evidence>
<dbReference type="STRING" id="3916.A0A3Q0ERG8"/>
<keyword evidence="1" id="KW-1185">Reference proteome</keyword>
<dbReference type="OrthoDB" id="1923765at2759"/>
<accession>A0A3Q0ERG8</accession>
<organism evidence="1 2">
    <name type="scientific">Vigna radiata var. radiata</name>
    <name type="common">Mung bean</name>
    <name type="synonym">Phaseolus aureus</name>
    <dbReference type="NCBI Taxonomy" id="3916"/>
    <lineage>
        <taxon>Eukaryota</taxon>
        <taxon>Viridiplantae</taxon>
        <taxon>Streptophyta</taxon>
        <taxon>Embryophyta</taxon>
        <taxon>Tracheophyta</taxon>
        <taxon>Spermatophyta</taxon>
        <taxon>Magnoliopsida</taxon>
        <taxon>eudicotyledons</taxon>
        <taxon>Gunneridae</taxon>
        <taxon>Pentapetalae</taxon>
        <taxon>rosids</taxon>
        <taxon>fabids</taxon>
        <taxon>Fabales</taxon>
        <taxon>Fabaceae</taxon>
        <taxon>Papilionoideae</taxon>
        <taxon>50 kb inversion clade</taxon>
        <taxon>NPAAA clade</taxon>
        <taxon>indigoferoid/millettioid clade</taxon>
        <taxon>Phaseoleae</taxon>
        <taxon>Vigna</taxon>
    </lineage>
</organism>
<proteinExistence type="predicted"/>
<evidence type="ECO:0000313" key="2">
    <source>
        <dbReference type="RefSeq" id="XP_022632812.1"/>
    </source>
</evidence>
<reference evidence="2" key="1">
    <citation type="submission" date="2025-08" db="UniProtKB">
        <authorList>
            <consortium name="RefSeq"/>
        </authorList>
    </citation>
    <scope>IDENTIFICATION</scope>
    <source>
        <tissue evidence="2">Leaf</tissue>
    </source>
</reference>
<sequence>MQTLSRLQSQIRARKVRMFEENQTLNRQLLQKREKELDKLQANQIGEKWDDSSKSKEQVEAQVLNRQIAAMRRQKALAYASTHQVRRYCLLDFNGTSETSF</sequence>
<dbReference type="KEGG" id="vra:111240953"/>